<evidence type="ECO:0000259" key="8">
    <source>
        <dbReference type="Pfam" id="PF20684"/>
    </source>
</evidence>
<feature type="compositionally biased region" description="Basic and acidic residues" evidence="6">
    <location>
        <begin position="356"/>
        <end position="406"/>
    </location>
</feature>
<keyword evidence="2 7" id="KW-0812">Transmembrane</keyword>
<dbReference type="Pfam" id="PF20684">
    <property type="entry name" value="Fung_rhodopsin"/>
    <property type="match status" value="1"/>
</dbReference>
<organism evidence="9 10">
    <name type="scientific">Lasiodiplodia hormozganensis</name>
    <dbReference type="NCBI Taxonomy" id="869390"/>
    <lineage>
        <taxon>Eukaryota</taxon>
        <taxon>Fungi</taxon>
        <taxon>Dikarya</taxon>
        <taxon>Ascomycota</taxon>
        <taxon>Pezizomycotina</taxon>
        <taxon>Dothideomycetes</taxon>
        <taxon>Dothideomycetes incertae sedis</taxon>
        <taxon>Botryosphaeriales</taxon>
        <taxon>Botryosphaeriaceae</taxon>
        <taxon>Lasiodiplodia</taxon>
    </lineage>
</organism>
<keyword evidence="3 7" id="KW-1133">Transmembrane helix</keyword>
<dbReference type="Proteomes" id="UP001175001">
    <property type="component" value="Unassembled WGS sequence"/>
</dbReference>
<sequence length="457" mass="50383">MSSSDDPYTLNSTQKALRSVIIASISITGAFIATRCWIRARLQIQFSVDDYLLVTAFIIFILQTCFGLFAMDYGGFGRKTSDLSKDVYNMGLKWLVLTQCTYTLALMFAKLSIGLLQLRVMGLSTMTLRRMHYASIAVNIAVGLNEFFMLLLQCYPNQITGEYKPVIITNADCTDRNPILISVYVYSGVNIVLDWYYSLAMVPLIWRLQNMKTIVKISAIIILGMGIFASIATIVRLKYLVGFADSSDPLLAIVPIGLLSWIEECLGMCAACIATFRPLLRLVPGLTSSRGGGGGGGVGLDRPYRSGENSGEGQANMFVTWKSRLHSSTVAAKGRRARAKGVDGLRMHELELGYSEMERTVDDDGDDRTRVHDEESGRRRPSDARGAVEVRHSDDAIRTNRYHPIDEETTTTTTSSGSGSGKDTAEVQTVPDDADSQKSILQHKSESLLTAGESWRK</sequence>
<feature type="transmembrane region" description="Helical" evidence="7">
    <location>
        <begin position="217"/>
        <end position="237"/>
    </location>
</feature>
<dbReference type="GO" id="GO:0016020">
    <property type="term" value="C:membrane"/>
    <property type="evidence" value="ECO:0007669"/>
    <property type="project" value="UniProtKB-SubCell"/>
</dbReference>
<feature type="transmembrane region" description="Helical" evidence="7">
    <location>
        <begin position="91"/>
        <end position="113"/>
    </location>
</feature>
<keyword evidence="10" id="KW-1185">Reference proteome</keyword>
<dbReference type="AlphaFoldDB" id="A0AA39YD64"/>
<comment type="similarity">
    <text evidence="5">Belongs to the SAT4 family.</text>
</comment>
<evidence type="ECO:0000256" key="4">
    <source>
        <dbReference type="ARBA" id="ARBA00023136"/>
    </source>
</evidence>
<feature type="region of interest" description="Disordered" evidence="6">
    <location>
        <begin position="356"/>
        <end position="457"/>
    </location>
</feature>
<proteinExistence type="inferred from homology"/>
<name>A0AA39YD64_9PEZI</name>
<accession>A0AA39YD64</accession>
<feature type="transmembrane region" description="Helical" evidence="7">
    <location>
        <begin position="133"/>
        <end position="152"/>
    </location>
</feature>
<feature type="transmembrane region" description="Helical" evidence="7">
    <location>
        <begin position="184"/>
        <end position="205"/>
    </location>
</feature>
<dbReference type="PANTHER" id="PTHR33048:SF96">
    <property type="entry name" value="INTEGRAL MEMBRANE PROTEIN"/>
    <property type="match status" value="1"/>
</dbReference>
<dbReference type="PANTHER" id="PTHR33048">
    <property type="entry name" value="PTH11-LIKE INTEGRAL MEMBRANE PROTEIN (AFU_ORTHOLOGUE AFUA_5G11245)"/>
    <property type="match status" value="1"/>
</dbReference>
<feature type="compositionally biased region" description="Gly residues" evidence="6">
    <location>
        <begin position="290"/>
        <end position="299"/>
    </location>
</feature>
<evidence type="ECO:0000256" key="3">
    <source>
        <dbReference type="ARBA" id="ARBA00022989"/>
    </source>
</evidence>
<keyword evidence="4 7" id="KW-0472">Membrane</keyword>
<dbReference type="EMBL" id="JAUJDW010000035">
    <property type="protein sequence ID" value="KAK0650476.1"/>
    <property type="molecule type" value="Genomic_DNA"/>
</dbReference>
<evidence type="ECO:0000256" key="6">
    <source>
        <dbReference type="SAM" id="MobiDB-lite"/>
    </source>
</evidence>
<evidence type="ECO:0000256" key="7">
    <source>
        <dbReference type="SAM" id="Phobius"/>
    </source>
</evidence>
<protein>
    <recommendedName>
        <fullName evidence="8">Rhodopsin domain-containing protein</fullName>
    </recommendedName>
</protein>
<evidence type="ECO:0000313" key="9">
    <source>
        <dbReference type="EMBL" id="KAK0650476.1"/>
    </source>
</evidence>
<gene>
    <name evidence="9" type="ORF">DIS24_g6735</name>
</gene>
<evidence type="ECO:0000313" key="10">
    <source>
        <dbReference type="Proteomes" id="UP001175001"/>
    </source>
</evidence>
<comment type="subcellular location">
    <subcellularLocation>
        <location evidence="1">Membrane</location>
        <topology evidence="1">Multi-pass membrane protein</topology>
    </subcellularLocation>
</comment>
<reference evidence="9" key="1">
    <citation type="submission" date="2023-06" db="EMBL/GenBank/DDBJ databases">
        <title>Multi-omics analyses reveal the molecular pathogenesis toolkit of Lasiodiplodia hormozganensis, a cross-kingdom pathogen.</title>
        <authorList>
            <person name="Felix C."/>
            <person name="Meneses R."/>
            <person name="Goncalves M.F.M."/>
            <person name="Tilleman L."/>
            <person name="Duarte A.S."/>
            <person name="Jorrin-Novo J.V."/>
            <person name="Van De Peer Y."/>
            <person name="Deforce D."/>
            <person name="Van Nieuwerburgh F."/>
            <person name="Esteves A.C."/>
            <person name="Alves A."/>
        </authorList>
    </citation>
    <scope>NUCLEOTIDE SEQUENCE</scope>
    <source>
        <strain evidence="9">CBS 339.90</strain>
    </source>
</reference>
<dbReference type="InterPro" id="IPR049326">
    <property type="entry name" value="Rhodopsin_dom_fungi"/>
</dbReference>
<evidence type="ECO:0000256" key="5">
    <source>
        <dbReference type="ARBA" id="ARBA00038359"/>
    </source>
</evidence>
<comment type="caution">
    <text evidence="9">The sequence shown here is derived from an EMBL/GenBank/DDBJ whole genome shotgun (WGS) entry which is preliminary data.</text>
</comment>
<feature type="transmembrane region" description="Helical" evidence="7">
    <location>
        <begin position="249"/>
        <end position="276"/>
    </location>
</feature>
<dbReference type="InterPro" id="IPR052337">
    <property type="entry name" value="SAT4-like"/>
</dbReference>
<feature type="transmembrane region" description="Helical" evidence="7">
    <location>
        <begin position="50"/>
        <end position="71"/>
    </location>
</feature>
<evidence type="ECO:0000256" key="1">
    <source>
        <dbReference type="ARBA" id="ARBA00004141"/>
    </source>
</evidence>
<feature type="domain" description="Rhodopsin" evidence="8">
    <location>
        <begin position="35"/>
        <end position="281"/>
    </location>
</feature>
<evidence type="ECO:0000256" key="2">
    <source>
        <dbReference type="ARBA" id="ARBA00022692"/>
    </source>
</evidence>
<feature type="region of interest" description="Disordered" evidence="6">
    <location>
        <begin position="290"/>
        <end position="311"/>
    </location>
</feature>
<feature type="transmembrane region" description="Helical" evidence="7">
    <location>
        <begin position="20"/>
        <end position="38"/>
    </location>
</feature>